<keyword evidence="3" id="KW-1185">Reference proteome</keyword>
<keyword evidence="1" id="KW-0812">Transmembrane</keyword>
<evidence type="ECO:0000313" key="2">
    <source>
        <dbReference type="EMBL" id="QDT24776.1"/>
    </source>
</evidence>
<protein>
    <submittedName>
        <fullName evidence="2">Uncharacterized protein</fullName>
    </submittedName>
</protein>
<reference evidence="2 3" key="1">
    <citation type="submission" date="2019-03" db="EMBL/GenBank/DDBJ databases">
        <title>Deep-cultivation of Planctomycetes and their phenomic and genomic characterization uncovers novel biology.</title>
        <authorList>
            <person name="Wiegand S."/>
            <person name="Jogler M."/>
            <person name="Boedeker C."/>
            <person name="Pinto D."/>
            <person name="Vollmers J."/>
            <person name="Rivas-Marin E."/>
            <person name="Kohn T."/>
            <person name="Peeters S.H."/>
            <person name="Heuer A."/>
            <person name="Rast P."/>
            <person name="Oberbeckmann S."/>
            <person name="Bunk B."/>
            <person name="Jeske O."/>
            <person name="Meyerdierks A."/>
            <person name="Storesund J.E."/>
            <person name="Kallscheuer N."/>
            <person name="Luecker S."/>
            <person name="Lage O.M."/>
            <person name="Pohl T."/>
            <person name="Merkel B.J."/>
            <person name="Hornburger P."/>
            <person name="Mueller R.-W."/>
            <person name="Bruemmer F."/>
            <person name="Labrenz M."/>
            <person name="Spormann A.M."/>
            <person name="Op den Camp H."/>
            <person name="Overmann J."/>
            <person name="Amann R."/>
            <person name="Jetten M.S.M."/>
            <person name="Mascher T."/>
            <person name="Medema M.H."/>
            <person name="Devos D.P."/>
            <person name="Kaster A.-K."/>
            <person name="Ovreas L."/>
            <person name="Rohde M."/>
            <person name="Galperin M.Y."/>
            <person name="Jogler C."/>
        </authorList>
    </citation>
    <scope>NUCLEOTIDE SEQUENCE [LARGE SCALE GENOMIC DNA]</scope>
    <source>
        <strain evidence="2 3">Enr10</strain>
    </source>
</reference>
<name>A0A517PZL1_9PLAN</name>
<keyword evidence="1" id="KW-0472">Membrane</keyword>
<organism evidence="2 3">
    <name type="scientific">Gimesia panareensis</name>
    <dbReference type="NCBI Taxonomy" id="2527978"/>
    <lineage>
        <taxon>Bacteria</taxon>
        <taxon>Pseudomonadati</taxon>
        <taxon>Planctomycetota</taxon>
        <taxon>Planctomycetia</taxon>
        <taxon>Planctomycetales</taxon>
        <taxon>Planctomycetaceae</taxon>
        <taxon>Gimesia</taxon>
    </lineage>
</organism>
<feature type="transmembrane region" description="Helical" evidence="1">
    <location>
        <begin position="16"/>
        <end position="34"/>
    </location>
</feature>
<evidence type="ECO:0000256" key="1">
    <source>
        <dbReference type="SAM" id="Phobius"/>
    </source>
</evidence>
<dbReference type="AlphaFoldDB" id="A0A517PZL1"/>
<accession>A0A517PZL1</accession>
<keyword evidence="1" id="KW-1133">Transmembrane helix</keyword>
<feature type="transmembrane region" description="Helical" evidence="1">
    <location>
        <begin position="72"/>
        <end position="100"/>
    </location>
</feature>
<dbReference type="Proteomes" id="UP000315647">
    <property type="component" value="Chromosome"/>
</dbReference>
<gene>
    <name evidence="2" type="ORF">Enr10x_00670</name>
</gene>
<dbReference type="RefSeq" id="WP_145447810.1">
    <property type="nucleotide sequence ID" value="NZ_CP037421.1"/>
</dbReference>
<proteinExistence type="predicted"/>
<sequence length="101" mass="11425">MPDESNRDLHTQDNTTVDWGLIVVLTLAIIAFLIPHISIFFWGIYWAAVLAVVVFLTWGFTMPTTCMNGGLIFSMIAMILLLNTFIFVAVAIVSFLEYLFF</sequence>
<feature type="transmembrane region" description="Helical" evidence="1">
    <location>
        <begin position="39"/>
        <end position="60"/>
    </location>
</feature>
<evidence type="ECO:0000313" key="3">
    <source>
        <dbReference type="Proteomes" id="UP000315647"/>
    </source>
</evidence>
<dbReference type="EMBL" id="CP037421">
    <property type="protein sequence ID" value="QDT24776.1"/>
    <property type="molecule type" value="Genomic_DNA"/>
</dbReference>